<reference evidence="11" key="2">
    <citation type="journal article" date="2021" name="J Anim Sci Technol">
        <title>Complete genome sequence of Paenibacillus konkukensis sp. nov. SK3146 as a potential probiotic strain.</title>
        <authorList>
            <person name="Jung H.I."/>
            <person name="Park S."/>
            <person name="Niu K.M."/>
            <person name="Lee S.W."/>
            <person name="Kothari D."/>
            <person name="Yi K.J."/>
            <person name="Kim S.K."/>
        </authorList>
    </citation>
    <scope>NUCLEOTIDE SEQUENCE</scope>
    <source>
        <strain evidence="11">SK3146</strain>
    </source>
</reference>
<reference evidence="11" key="1">
    <citation type="submission" date="2018-02" db="EMBL/GenBank/DDBJ databases">
        <authorList>
            <person name="Kim S.-K."/>
            <person name="Jung H.-I."/>
            <person name="Lee S.-W."/>
        </authorList>
    </citation>
    <scope>NUCLEOTIDE SEQUENCE</scope>
    <source>
        <strain evidence="11">SK3146</strain>
    </source>
</reference>
<dbReference type="PANTHER" id="PTHR32089">
    <property type="entry name" value="METHYL-ACCEPTING CHEMOTAXIS PROTEIN MCPB"/>
    <property type="match status" value="1"/>
</dbReference>
<evidence type="ECO:0000256" key="6">
    <source>
        <dbReference type="PROSITE-ProRule" id="PRU00284"/>
    </source>
</evidence>
<evidence type="ECO:0000259" key="10">
    <source>
        <dbReference type="PROSITE" id="PS50885"/>
    </source>
</evidence>
<dbReference type="Gene3D" id="1.10.287.950">
    <property type="entry name" value="Methyl-accepting chemotaxis protein"/>
    <property type="match status" value="1"/>
</dbReference>
<feature type="domain" description="Methyl-accepting transducer" evidence="9">
    <location>
        <begin position="291"/>
        <end position="527"/>
    </location>
</feature>
<sequence length="578" mass="62891">MRLTLYKKLFASFIVILLLLSAIGGTSMTKMTTMGQKSQQMTEKGLPSVIALGNLNHDLKELDDLMLRIQLNMQDKAANDMASMGITDEVLSQPDKAKGLFDQINEQTKKVDDLAVTEKDANLAKMFLNDWNQYAKLFPDILRAAQQHGSEGLTLIQEADKHLMACSMVIEVFTNNLQNHADEWATELEEANQSGMTWVISLSIIAVVLGLAVSFLIARHVSKPLKSMSEAAKRISDGDLTVTNLSMSRQDEIGELSRAFEQMTGHMRQMILKINEHSQLVTVSAAQLKTSSEEMQQASAQIATTVKDVVNGADQQTVTMEETSRSMEEVGDGISRMAESASSIAESVEWTKQQAESGETFVQNTVEQMSSIHNSVHQTDQVVRLLEAKSNQIGSILQAIQEVAHQTNLLALNAAIEAARAGEQGRGFAVVAAEVRKLAEQSGQSSDEIGKLLSEIQSGIRESGEAMGKVKEEVQSGIELVKETEQNFGQILQSTSHIASQIQEMAATSEEISAGAEQITAAVQQVAYIAKENASYSQNVSSSAEGQLETTGEVQASAQSLSEMADELQQLLSQFKTA</sequence>
<keyword evidence="8" id="KW-1133">Transmembrane helix</keyword>
<keyword evidence="2" id="KW-1003">Cell membrane</keyword>
<evidence type="ECO:0000256" key="1">
    <source>
        <dbReference type="ARBA" id="ARBA00004236"/>
    </source>
</evidence>
<dbReference type="PROSITE" id="PS50885">
    <property type="entry name" value="HAMP"/>
    <property type="match status" value="1"/>
</dbReference>
<keyword evidence="12" id="KW-1185">Reference proteome</keyword>
<dbReference type="SMART" id="SM00304">
    <property type="entry name" value="HAMP"/>
    <property type="match status" value="2"/>
</dbReference>
<dbReference type="Pfam" id="PF00015">
    <property type="entry name" value="MCPsignal"/>
    <property type="match status" value="1"/>
</dbReference>
<dbReference type="Pfam" id="PF00672">
    <property type="entry name" value="HAMP"/>
    <property type="match status" value="1"/>
</dbReference>
<evidence type="ECO:0000313" key="11">
    <source>
        <dbReference type="EMBL" id="UQZ85108.1"/>
    </source>
</evidence>
<comment type="subcellular location">
    <subcellularLocation>
        <location evidence="1">Cell membrane</location>
    </subcellularLocation>
</comment>
<name>A0ABY4RUB9_9BACL</name>
<dbReference type="PANTHER" id="PTHR32089:SF114">
    <property type="entry name" value="METHYL-ACCEPTING CHEMOTAXIS PROTEIN MCPB"/>
    <property type="match status" value="1"/>
</dbReference>
<keyword evidence="3 8" id="KW-0472">Membrane</keyword>
<protein>
    <submittedName>
        <fullName evidence="11">Methyl-accepting chemotaxis protein McpB</fullName>
    </submittedName>
</protein>
<dbReference type="Proteomes" id="UP001057134">
    <property type="component" value="Chromosome"/>
</dbReference>
<accession>A0ABY4RUB9</accession>
<keyword evidence="4 6" id="KW-0807">Transducer</keyword>
<dbReference type="InterPro" id="IPR004089">
    <property type="entry name" value="MCPsignal_dom"/>
</dbReference>
<evidence type="ECO:0000256" key="4">
    <source>
        <dbReference type="ARBA" id="ARBA00023224"/>
    </source>
</evidence>
<keyword evidence="8" id="KW-0812">Transmembrane</keyword>
<dbReference type="Gene3D" id="6.10.340.10">
    <property type="match status" value="1"/>
</dbReference>
<dbReference type="SMART" id="SM00283">
    <property type="entry name" value="MA"/>
    <property type="match status" value="1"/>
</dbReference>
<evidence type="ECO:0000259" key="9">
    <source>
        <dbReference type="PROSITE" id="PS50111"/>
    </source>
</evidence>
<evidence type="ECO:0000256" key="3">
    <source>
        <dbReference type="ARBA" id="ARBA00023136"/>
    </source>
</evidence>
<evidence type="ECO:0000256" key="7">
    <source>
        <dbReference type="SAM" id="MobiDB-lite"/>
    </source>
</evidence>
<dbReference type="CDD" id="cd06225">
    <property type="entry name" value="HAMP"/>
    <property type="match status" value="1"/>
</dbReference>
<feature type="transmembrane region" description="Helical" evidence="8">
    <location>
        <begin position="198"/>
        <end position="218"/>
    </location>
</feature>
<proteinExistence type="inferred from homology"/>
<dbReference type="CDD" id="cd11386">
    <property type="entry name" value="MCP_signal"/>
    <property type="match status" value="1"/>
</dbReference>
<feature type="region of interest" description="Disordered" evidence="7">
    <location>
        <begin position="539"/>
        <end position="560"/>
    </location>
</feature>
<comment type="similarity">
    <text evidence="5">Belongs to the methyl-accepting chemotaxis (MCP) protein family.</text>
</comment>
<dbReference type="InterPro" id="IPR003660">
    <property type="entry name" value="HAMP_dom"/>
</dbReference>
<dbReference type="InterPro" id="IPR024478">
    <property type="entry name" value="HlyB_4HB_MCP"/>
</dbReference>
<gene>
    <name evidence="11" type="primary">mcpB_6</name>
    <name evidence="11" type="ORF">SK3146_04391</name>
</gene>
<dbReference type="EMBL" id="CP027059">
    <property type="protein sequence ID" value="UQZ85108.1"/>
    <property type="molecule type" value="Genomic_DNA"/>
</dbReference>
<feature type="domain" description="HAMP" evidence="10">
    <location>
        <begin position="219"/>
        <end position="272"/>
    </location>
</feature>
<dbReference type="PROSITE" id="PS50111">
    <property type="entry name" value="CHEMOTAXIS_TRANSDUC_2"/>
    <property type="match status" value="1"/>
</dbReference>
<evidence type="ECO:0000256" key="2">
    <source>
        <dbReference type="ARBA" id="ARBA00022475"/>
    </source>
</evidence>
<dbReference type="SUPFAM" id="SSF58104">
    <property type="entry name" value="Methyl-accepting chemotaxis protein (MCP) signaling domain"/>
    <property type="match status" value="1"/>
</dbReference>
<evidence type="ECO:0000256" key="5">
    <source>
        <dbReference type="ARBA" id="ARBA00029447"/>
    </source>
</evidence>
<evidence type="ECO:0000256" key="8">
    <source>
        <dbReference type="SAM" id="Phobius"/>
    </source>
</evidence>
<organism evidence="11 12">
    <name type="scientific">Paenibacillus konkukensis</name>
    <dbReference type="NCBI Taxonomy" id="2020716"/>
    <lineage>
        <taxon>Bacteria</taxon>
        <taxon>Bacillati</taxon>
        <taxon>Bacillota</taxon>
        <taxon>Bacilli</taxon>
        <taxon>Bacillales</taxon>
        <taxon>Paenibacillaceae</taxon>
        <taxon>Paenibacillus</taxon>
    </lineage>
</organism>
<dbReference type="Pfam" id="PF12729">
    <property type="entry name" value="4HB_MCP_1"/>
    <property type="match status" value="1"/>
</dbReference>
<evidence type="ECO:0000313" key="12">
    <source>
        <dbReference type="Proteomes" id="UP001057134"/>
    </source>
</evidence>